<gene>
    <name evidence="1" type="ORF">DSM100688_1894</name>
</gene>
<keyword evidence="2" id="KW-1185">Reference proteome</keyword>
<comment type="caution">
    <text evidence="1">The sequence shown here is derived from an EMBL/GenBank/DDBJ whole genome shotgun (WGS) entry which is preliminary data.</text>
</comment>
<dbReference type="AlphaFoldDB" id="A0A6L4WYF8"/>
<evidence type="ECO:0000313" key="2">
    <source>
        <dbReference type="Proteomes" id="UP000482084"/>
    </source>
</evidence>
<reference evidence="1 2" key="1">
    <citation type="submission" date="2019-10" db="EMBL/GenBank/DDBJ databases">
        <title>Characterization of the phylogenetic diversity of two novel species belonging to the genus Bifidobacterium: Bifidobacterium cebidarum sp. nov. and Bifidobacterium leontopitheci sp. nov.</title>
        <authorList>
            <person name="Lugli G.A."/>
            <person name="Duranti S."/>
            <person name="Milani C."/>
            <person name="Turroni F."/>
            <person name="Ventura M."/>
        </authorList>
    </citation>
    <scope>NUCLEOTIDE SEQUENCE [LARGE SCALE GENOMIC DNA]</scope>
    <source>
        <strain evidence="1 2">DSM 100688</strain>
    </source>
</reference>
<name>A0A6L4WYF8_9BIFI</name>
<protein>
    <submittedName>
        <fullName evidence="1">Uncharacterized protein</fullName>
    </submittedName>
</protein>
<accession>A0A6L4WYF8</accession>
<dbReference type="Proteomes" id="UP000482084">
    <property type="component" value="Unassembled WGS sequence"/>
</dbReference>
<proteinExistence type="predicted"/>
<dbReference type="EMBL" id="WBSM01000011">
    <property type="protein sequence ID" value="KAB8287119.1"/>
    <property type="molecule type" value="Genomic_DNA"/>
</dbReference>
<evidence type="ECO:0000313" key="1">
    <source>
        <dbReference type="EMBL" id="KAB8287119.1"/>
    </source>
</evidence>
<sequence>MTTNNRKDITLTLPKQHVDQRPDARHVETGNRRPLVLIDFDGVINQFPDEKVRRRQNSTAWMKPGDPRIPVYDPTNWFPPDHSRTVWAGNYHGNIHIHWAAQLVDRLRELDAEILWLSTWQPYTAALNLALDVDWQTITWYDPITREGRYTGKRRSVISRLVLGRPIVWIDDEETTYDAGLAIQSSRPTAPVLGVGPHSDIGISRPQMDLIEQFVAAPPAEPTVRFEVTGNGHEGHWGF</sequence>
<organism evidence="1 2">
    <name type="scientific">Bifidobacterium ramosum</name>
    <dbReference type="NCBI Taxonomy" id="1798158"/>
    <lineage>
        <taxon>Bacteria</taxon>
        <taxon>Bacillati</taxon>
        <taxon>Actinomycetota</taxon>
        <taxon>Actinomycetes</taxon>
        <taxon>Bifidobacteriales</taxon>
        <taxon>Bifidobacteriaceae</taxon>
        <taxon>Bifidobacterium</taxon>
    </lineage>
</organism>